<feature type="transmembrane region" description="Helical" evidence="1">
    <location>
        <begin position="12"/>
        <end position="29"/>
    </location>
</feature>
<reference evidence="2" key="1">
    <citation type="journal article" date="2023" name="Mol. Phylogenet. Evol.">
        <title>Genome-scale phylogeny and comparative genomics of the fungal order Sordariales.</title>
        <authorList>
            <person name="Hensen N."/>
            <person name="Bonometti L."/>
            <person name="Westerberg I."/>
            <person name="Brannstrom I.O."/>
            <person name="Guillou S."/>
            <person name="Cros-Aarteil S."/>
            <person name="Calhoun S."/>
            <person name="Haridas S."/>
            <person name="Kuo A."/>
            <person name="Mondo S."/>
            <person name="Pangilinan J."/>
            <person name="Riley R."/>
            <person name="LaButti K."/>
            <person name="Andreopoulos B."/>
            <person name="Lipzen A."/>
            <person name="Chen C."/>
            <person name="Yan M."/>
            <person name="Daum C."/>
            <person name="Ng V."/>
            <person name="Clum A."/>
            <person name="Steindorff A."/>
            <person name="Ohm R.A."/>
            <person name="Martin F."/>
            <person name="Silar P."/>
            <person name="Natvig D.O."/>
            <person name="Lalanne C."/>
            <person name="Gautier V."/>
            <person name="Ament-Velasquez S.L."/>
            <person name="Kruys A."/>
            <person name="Hutchinson M.I."/>
            <person name="Powell A.J."/>
            <person name="Barry K."/>
            <person name="Miller A.N."/>
            <person name="Grigoriev I.V."/>
            <person name="Debuchy R."/>
            <person name="Gladieux P."/>
            <person name="Hiltunen Thoren M."/>
            <person name="Johannesson H."/>
        </authorList>
    </citation>
    <scope>NUCLEOTIDE SEQUENCE</scope>
    <source>
        <strain evidence="2">CBS 315.58</strain>
    </source>
</reference>
<protein>
    <submittedName>
        <fullName evidence="2">Uncharacterized protein</fullName>
    </submittedName>
</protein>
<feature type="transmembrane region" description="Helical" evidence="1">
    <location>
        <begin position="49"/>
        <end position="71"/>
    </location>
</feature>
<evidence type="ECO:0000313" key="2">
    <source>
        <dbReference type="EMBL" id="KAK4196382.1"/>
    </source>
</evidence>
<keyword evidence="1" id="KW-1133">Transmembrane helix</keyword>
<dbReference type="Proteomes" id="UP001303160">
    <property type="component" value="Unassembled WGS sequence"/>
</dbReference>
<gene>
    <name evidence="2" type="ORF">QBC40DRAFT_9774</name>
</gene>
<name>A0AAN6XD31_9PEZI</name>
<comment type="caution">
    <text evidence="2">The sequence shown here is derived from an EMBL/GenBank/DDBJ whole genome shotgun (WGS) entry which is preliminary data.</text>
</comment>
<keyword evidence="1" id="KW-0812">Transmembrane</keyword>
<proteinExistence type="predicted"/>
<keyword evidence="3" id="KW-1185">Reference proteome</keyword>
<keyword evidence="1" id="KW-0472">Membrane</keyword>
<accession>A0AAN6XD31</accession>
<reference evidence="2" key="2">
    <citation type="submission" date="2023-05" db="EMBL/GenBank/DDBJ databases">
        <authorList>
            <consortium name="Lawrence Berkeley National Laboratory"/>
            <person name="Steindorff A."/>
            <person name="Hensen N."/>
            <person name="Bonometti L."/>
            <person name="Westerberg I."/>
            <person name="Brannstrom I.O."/>
            <person name="Guillou S."/>
            <person name="Cros-Aarteil S."/>
            <person name="Calhoun S."/>
            <person name="Haridas S."/>
            <person name="Kuo A."/>
            <person name="Mondo S."/>
            <person name="Pangilinan J."/>
            <person name="Riley R."/>
            <person name="Labutti K."/>
            <person name="Andreopoulos B."/>
            <person name="Lipzen A."/>
            <person name="Chen C."/>
            <person name="Yanf M."/>
            <person name="Daum C."/>
            <person name="Ng V."/>
            <person name="Clum A."/>
            <person name="Ohm R."/>
            <person name="Martin F."/>
            <person name="Silar P."/>
            <person name="Natvig D."/>
            <person name="Lalanne C."/>
            <person name="Gautier V."/>
            <person name="Ament-Velasquez S.L."/>
            <person name="Kruys A."/>
            <person name="Hutchinson M.I."/>
            <person name="Powell A.J."/>
            <person name="Barry K."/>
            <person name="Miller A.N."/>
            <person name="Grigoriev I.V."/>
            <person name="Debuchy R."/>
            <person name="Gladieux P."/>
            <person name="Thoren M.H."/>
            <person name="Johannesson H."/>
        </authorList>
    </citation>
    <scope>NUCLEOTIDE SEQUENCE</scope>
    <source>
        <strain evidence="2">CBS 315.58</strain>
    </source>
</reference>
<evidence type="ECO:0000313" key="3">
    <source>
        <dbReference type="Proteomes" id="UP001303160"/>
    </source>
</evidence>
<evidence type="ECO:0000256" key="1">
    <source>
        <dbReference type="SAM" id="Phobius"/>
    </source>
</evidence>
<organism evidence="2 3">
    <name type="scientific">Triangularia verruculosa</name>
    <dbReference type="NCBI Taxonomy" id="2587418"/>
    <lineage>
        <taxon>Eukaryota</taxon>
        <taxon>Fungi</taxon>
        <taxon>Dikarya</taxon>
        <taxon>Ascomycota</taxon>
        <taxon>Pezizomycotina</taxon>
        <taxon>Sordariomycetes</taxon>
        <taxon>Sordariomycetidae</taxon>
        <taxon>Sordariales</taxon>
        <taxon>Podosporaceae</taxon>
        <taxon>Triangularia</taxon>
    </lineage>
</organism>
<dbReference type="AlphaFoldDB" id="A0AAN6XD31"/>
<sequence length="125" mass="13925">MQSHSMARNDKTFALKPGIAFACFFFYSFSSPVSDTRWVPSPSCLAPLLIHLIPISTPSLTFPSLSGFLSFPHSGFWGHHSWIDTCVENSFTFSVLPPRGVTCCPLFFPLPIFSILSRLILGHLF</sequence>
<dbReference type="EMBL" id="MU863986">
    <property type="protein sequence ID" value="KAK4196382.1"/>
    <property type="molecule type" value="Genomic_DNA"/>
</dbReference>